<dbReference type="EMBL" id="BGPR01182043">
    <property type="protein sequence ID" value="GBM65633.1"/>
    <property type="molecule type" value="Genomic_DNA"/>
</dbReference>
<dbReference type="Proteomes" id="UP000499080">
    <property type="component" value="Unassembled WGS sequence"/>
</dbReference>
<comment type="caution">
    <text evidence="1">The sequence shown here is derived from an EMBL/GenBank/DDBJ whole genome shotgun (WGS) entry which is preliminary data.</text>
</comment>
<sequence length="276" mass="31332">MLGFDPTEIVSNHPNVETVVESPLVADPSAHYRVLFPYTDIVEPQIVGDVFAPLLRIVNVTGSDGEMVCVQYDRPHYIPLSRKIIDTIEIFIRTHRGYPYSSRFTHLREIRIGFIFYPLNTSCYRIWKVCRIFPPSNIRDGSPVEFHISGSGDEYLDLADSYIHVKAKITKSDGAPLPDNEPVAPVNLFLHSLFSQVDVSLNDRIISSASNTYPYRAYLETLLNYGEDAKKSLLSCEAFFKDDKPYQVDPVSEEACESLKKRYQLIANSRTLDMIG</sequence>
<evidence type="ECO:0000313" key="2">
    <source>
        <dbReference type="Proteomes" id="UP000499080"/>
    </source>
</evidence>
<organism evidence="1 2">
    <name type="scientific">Araneus ventricosus</name>
    <name type="common">Orbweaver spider</name>
    <name type="synonym">Epeira ventricosa</name>
    <dbReference type="NCBI Taxonomy" id="182803"/>
    <lineage>
        <taxon>Eukaryota</taxon>
        <taxon>Metazoa</taxon>
        <taxon>Ecdysozoa</taxon>
        <taxon>Arthropoda</taxon>
        <taxon>Chelicerata</taxon>
        <taxon>Arachnida</taxon>
        <taxon>Araneae</taxon>
        <taxon>Araneomorphae</taxon>
        <taxon>Entelegynae</taxon>
        <taxon>Araneoidea</taxon>
        <taxon>Araneidae</taxon>
        <taxon>Araneus</taxon>
    </lineage>
</organism>
<keyword evidence="2" id="KW-1185">Reference proteome</keyword>
<evidence type="ECO:0000313" key="1">
    <source>
        <dbReference type="EMBL" id="GBM65633.1"/>
    </source>
</evidence>
<proteinExistence type="predicted"/>
<accession>A0A4Y2HKR6</accession>
<protein>
    <submittedName>
        <fullName evidence="1">Uncharacterized protein</fullName>
    </submittedName>
</protein>
<name>A0A4Y2HKR6_ARAVE</name>
<dbReference type="OrthoDB" id="5979489at2759"/>
<dbReference type="AlphaFoldDB" id="A0A4Y2HKR6"/>
<gene>
    <name evidence="1" type="ORF">AVEN_79175_1</name>
</gene>
<reference evidence="1 2" key="1">
    <citation type="journal article" date="2019" name="Sci. Rep.">
        <title>Orb-weaving spider Araneus ventricosus genome elucidates the spidroin gene catalogue.</title>
        <authorList>
            <person name="Kono N."/>
            <person name="Nakamura H."/>
            <person name="Ohtoshi R."/>
            <person name="Moran D.A.P."/>
            <person name="Shinohara A."/>
            <person name="Yoshida Y."/>
            <person name="Fujiwara M."/>
            <person name="Mori M."/>
            <person name="Tomita M."/>
            <person name="Arakawa K."/>
        </authorList>
    </citation>
    <scope>NUCLEOTIDE SEQUENCE [LARGE SCALE GENOMIC DNA]</scope>
</reference>